<dbReference type="Gene3D" id="3.30.470.20">
    <property type="entry name" value="ATP-grasp fold, B domain"/>
    <property type="match status" value="1"/>
</dbReference>
<dbReference type="RefSeq" id="WP_268073093.1">
    <property type="nucleotide sequence ID" value="NZ_CP109965.1"/>
</dbReference>
<dbReference type="Pfam" id="PF17769">
    <property type="entry name" value="PurK_C"/>
    <property type="match status" value="1"/>
</dbReference>
<dbReference type="InterPro" id="IPR011761">
    <property type="entry name" value="ATP-grasp"/>
</dbReference>
<feature type="binding site" evidence="4">
    <location>
        <position position="125"/>
    </location>
    <ligand>
        <name>ATP</name>
        <dbReference type="ChEBI" id="CHEBI:30616"/>
    </ligand>
</feature>
<evidence type="ECO:0000313" key="8">
    <source>
        <dbReference type="Proteomes" id="UP001163726"/>
    </source>
</evidence>
<dbReference type="InterPro" id="IPR003135">
    <property type="entry name" value="ATP-grasp_carboxylate-amine"/>
</dbReference>
<evidence type="ECO:0000313" key="7">
    <source>
        <dbReference type="EMBL" id="WAJ68981.1"/>
    </source>
</evidence>
<keyword evidence="1 4" id="KW-0547">Nucleotide-binding</keyword>
<feature type="binding site" evidence="4">
    <location>
        <position position="166"/>
    </location>
    <ligand>
        <name>ATP</name>
        <dbReference type="ChEBI" id="CHEBI:30616"/>
    </ligand>
</feature>
<dbReference type="InterPro" id="IPR013815">
    <property type="entry name" value="ATP_grasp_subdomain_1"/>
</dbReference>
<evidence type="ECO:0000259" key="6">
    <source>
        <dbReference type="PROSITE" id="PS50975"/>
    </source>
</evidence>
<dbReference type="GO" id="GO:0034028">
    <property type="term" value="F:5-(carboxyamino)imidazole ribonucleotide synthase activity"/>
    <property type="evidence" value="ECO:0007669"/>
    <property type="project" value="UniProtKB-EC"/>
</dbReference>
<dbReference type="NCBIfam" id="NF004678">
    <property type="entry name" value="PRK06019.1-4"/>
    <property type="match status" value="1"/>
</dbReference>
<dbReference type="PROSITE" id="PS50975">
    <property type="entry name" value="ATP_GRASP"/>
    <property type="match status" value="1"/>
</dbReference>
<gene>
    <name evidence="4 5 7" type="primary">purK</name>
    <name evidence="7" type="ORF">OLW01_07200</name>
</gene>
<name>A0ABY7AKY9_9ALTE</name>
<keyword evidence="2 4" id="KW-0658">Purine biosynthesis</keyword>
<evidence type="ECO:0000256" key="3">
    <source>
        <dbReference type="ARBA" id="ARBA00022840"/>
    </source>
</evidence>
<evidence type="ECO:0000256" key="1">
    <source>
        <dbReference type="ARBA" id="ARBA00022741"/>
    </source>
</evidence>
<dbReference type="NCBIfam" id="TIGR01161">
    <property type="entry name" value="purK"/>
    <property type="match status" value="1"/>
</dbReference>
<proteinExistence type="inferred from homology"/>
<protein>
    <recommendedName>
        <fullName evidence="4 5">N5-carboxyaminoimidazole ribonucleotide synthase</fullName>
        <shortName evidence="4 5">N5-CAIR synthase</shortName>
        <ecNumber evidence="4 5">6.3.4.18</ecNumber>
    </recommendedName>
    <alternativeName>
        <fullName evidence="4 5">5-(carboxyamino)imidazole ribonucleotide synthetase</fullName>
    </alternativeName>
</protein>
<dbReference type="SUPFAM" id="SSF56059">
    <property type="entry name" value="Glutathione synthetase ATP-binding domain-like"/>
    <property type="match status" value="1"/>
</dbReference>
<dbReference type="Gene3D" id="3.30.1490.20">
    <property type="entry name" value="ATP-grasp fold, A domain"/>
    <property type="match status" value="1"/>
</dbReference>
<feature type="domain" description="ATP-grasp" evidence="6">
    <location>
        <begin position="89"/>
        <end position="272"/>
    </location>
</feature>
<keyword evidence="4 5" id="KW-0436">Ligase</keyword>
<accession>A0ABY7AKY9</accession>
<feature type="binding site" evidence="4">
    <location>
        <begin position="242"/>
        <end position="243"/>
    </location>
    <ligand>
        <name>ATP</name>
        <dbReference type="ChEBI" id="CHEBI:30616"/>
    </ligand>
</feature>
<comment type="function">
    <text evidence="5">Catalyzes the ATP-dependent conversion of 5-aminoimidazole ribonucleotide (AIR) and HCO(3)- to N5-carboxyaminoimidazole ribonucleotide (N5-CAIR).</text>
</comment>
<dbReference type="PANTHER" id="PTHR11609:SF5">
    <property type="entry name" value="PHOSPHORIBOSYLAMINOIMIDAZOLE CARBOXYLASE"/>
    <property type="match status" value="1"/>
</dbReference>
<dbReference type="InterPro" id="IPR005875">
    <property type="entry name" value="PurK"/>
</dbReference>
<dbReference type="HAMAP" id="MF_01928">
    <property type="entry name" value="PurK"/>
    <property type="match status" value="1"/>
</dbReference>
<comment type="function">
    <text evidence="4">Catalyzes the ATP-dependent conversion of 5-aminoimidazole ribonucleotide (AIR) and HCO(3)(-) to N5-carboxyaminoimidazole ribonucleotide (N5-CAIR).</text>
</comment>
<dbReference type="EMBL" id="CP109965">
    <property type="protein sequence ID" value="WAJ68981.1"/>
    <property type="molecule type" value="Genomic_DNA"/>
</dbReference>
<dbReference type="InterPro" id="IPR011054">
    <property type="entry name" value="Rudment_hybrid_motif"/>
</dbReference>
<comment type="subunit">
    <text evidence="4 5">Homodimer.</text>
</comment>
<dbReference type="SUPFAM" id="SSF51246">
    <property type="entry name" value="Rudiment single hybrid motif"/>
    <property type="match status" value="1"/>
</dbReference>
<feature type="binding site" evidence="4">
    <location>
        <position position="85"/>
    </location>
    <ligand>
        <name>ATP</name>
        <dbReference type="ChEBI" id="CHEBI:30616"/>
    </ligand>
</feature>
<evidence type="ECO:0000256" key="2">
    <source>
        <dbReference type="ARBA" id="ARBA00022755"/>
    </source>
</evidence>
<dbReference type="SUPFAM" id="SSF52440">
    <property type="entry name" value="PreATP-grasp domain"/>
    <property type="match status" value="1"/>
</dbReference>
<reference evidence="7" key="1">
    <citation type="submission" date="2022-10" db="EMBL/GenBank/DDBJ databases">
        <title>Catenovulum adriacola sp. nov. isolated in the Harbour of Susak.</title>
        <authorList>
            <person name="Schoch T."/>
            <person name="Reich S.J."/>
            <person name="Stoeferle S."/>
            <person name="Flaiz M."/>
            <person name="Kazda M."/>
            <person name="Riedel C.U."/>
            <person name="Duerre P."/>
        </authorList>
    </citation>
    <scope>NUCLEOTIDE SEQUENCE</scope>
    <source>
        <strain evidence="7">TS8</strain>
    </source>
</reference>
<dbReference type="Gene3D" id="3.40.50.20">
    <property type="match status" value="1"/>
</dbReference>
<dbReference type="EC" id="6.3.4.18" evidence="4 5"/>
<evidence type="ECO:0000256" key="5">
    <source>
        <dbReference type="RuleBase" id="RU361200"/>
    </source>
</evidence>
<dbReference type="InterPro" id="IPR040686">
    <property type="entry name" value="PurK_C"/>
</dbReference>
<sequence>MSGYFNKTLWVLGAGQLGNMLQHAAYPLGVKVNPIDIDAAKPPVLDDNDVVTAEREEWPKTPVTDVLSSHNNFANQDFFATIADRYLQKSLLDKLGLATAPWQLVKSDDTEAKIFQNLGERVLLKRRKGGYDGRGQHWLTQAKNSTIPDDWHENAIAEQGIKFDEEVSLIGVRDQNGQCYFYPLTLNLHQNGILTASISPLDRLKPLQATAEAMLTKLMDAVEYVGVMAMECFHVNDELLINEIAPRVHNSGHWTQAGSNISQFESHVRCVTGLPMIQPSVRNTNFMINLIGTELDKDWLSVEGSELFWYQKSVREGRKVGHINFSKTGEKNIQIALEQIEPMLPSQYKETINWLKAELLSENKSA</sequence>
<keyword evidence="8" id="KW-1185">Reference proteome</keyword>
<dbReference type="InterPro" id="IPR016185">
    <property type="entry name" value="PreATP-grasp_dom_sf"/>
</dbReference>
<feature type="binding site" evidence="4">
    <location>
        <begin position="158"/>
        <end position="161"/>
    </location>
    <ligand>
        <name>ATP</name>
        <dbReference type="ChEBI" id="CHEBI:30616"/>
    </ligand>
</feature>
<dbReference type="Pfam" id="PF02222">
    <property type="entry name" value="ATP-grasp"/>
    <property type="match status" value="1"/>
</dbReference>
<feature type="binding site" evidence="4">
    <location>
        <begin position="130"/>
        <end position="136"/>
    </location>
    <ligand>
        <name>ATP</name>
        <dbReference type="ChEBI" id="CHEBI:30616"/>
    </ligand>
</feature>
<keyword evidence="3 4" id="KW-0067">ATP-binding</keyword>
<comment type="similarity">
    <text evidence="4 5">Belongs to the PurK/PurT family.</text>
</comment>
<feature type="binding site" evidence="4">
    <location>
        <position position="189"/>
    </location>
    <ligand>
        <name>ATP</name>
        <dbReference type="ChEBI" id="CHEBI:30616"/>
    </ligand>
</feature>
<comment type="catalytic activity">
    <reaction evidence="4 5">
        <text>5-amino-1-(5-phospho-beta-D-ribosyl)imidazole + hydrogencarbonate + ATP = 5-carboxyamino-1-(5-phospho-D-ribosyl)imidazole + ADP + phosphate + 2 H(+)</text>
        <dbReference type="Rhea" id="RHEA:19317"/>
        <dbReference type="ChEBI" id="CHEBI:15378"/>
        <dbReference type="ChEBI" id="CHEBI:17544"/>
        <dbReference type="ChEBI" id="CHEBI:30616"/>
        <dbReference type="ChEBI" id="CHEBI:43474"/>
        <dbReference type="ChEBI" id="CHEBI:58730"/>
        <dbReference type="ChEBI" id="CHEBI:137981"/>
        <dbReference type="ChEBI" id="CHEBI:456216"/>
        <dbReference type="EC" id="6.3.4.18"/>
    </reaction>
</comment>
<comment type="pathway">
    <text evidence="4 5">Purine metabolism; IMP biosynthesis via de novo pathway; 5-amino-1-(5-phospho-D-ribosyl)imidazole-4-carboxylate from 5-amino-1-(5-phospho-D-ribosyl)imidazole (N5-CAIR route): step 1/2.</text>
</comment>
<dbReference type="Proteomes" id="UP001163726">
    <property type="component" value="Chromosome"/>
</dbReference>
<dbReference type="PANTHER" id="PTHR11609">
    <property type="entry name" value="PURINE BIOSYNTHESIS PROTEIN 6/7, PUR6/7"/>
    <property type="match status" value="1"/>
</dbReference>
<evidence type="ECO:0000256" key="4">
    <source>
        <dbReference type="HAMAP-Rule" id="MF_01928"/>
    </source>
</evidence>
<organism evidence="7 8">
    <name type="scientific">Catenovulum adriaticum</name>
    <dbReference type="NCBI Taxonomy" id="2984846"/>
    <lineage>
        <taxon>Bacteria</taxon>
        <taxon>Pseudomonadati</taxon>
        <taxon>Pseudomonadota</taxon>
        <taxon>Gammaproteobacteria</taxon>
        <taxon>Alteromonadales</taxon>
        <taxon>Alteromonadaceae</taxon>
        <taxon>Catenovulum</taxon>
    </lineage>
</organism>